<dbReference type="Proteomes" id="UP001228690">
    <property type="component" value="Chromosome"/>
</dbReference>
<feature type="domain" description="Band 7" evidence="6">
    <location>
        <begin position="20"/>
        <end position="239"/>
    </location>
</feature>
<evidence type="ECO:0000259" key="6">
    <source>
        <dbReference type="SMART" id="SM00244"/>
    </source>
</evidence>
<keyword evidence="4" id="KW-1133">Transmembrane helix</keyword>
<evidence type="ECO:0000313" key="7">
    <source>
        <dbReference type="EMBL" id="WGK70288.1"/>
    </source>
</evidence>
<comment type="subcellular location">
    <subcellularLocation>
        <location evidence="1">Membrane</location>
        <topology evidence="1">Single-pass membrane protein</topology>
    </subcellularLocation>
</comment>
<dbReference type="SMART" id="SM00244">
    <property type="entry name" value="PHB"/>
    <property type="match status" value="1"/>
</dbReference>
<evidence type="ECO:0000256" key="4">
    <source>
        <dbReference type="ARBA" id="ARBA00022989"/>
    </source>
</evidence>
<sequence>MKKLTTVLIAFAVIAFLVGNSLFIVNEGEQAVVTRFGRVLPANYVKAGLKFKIPFIDTEHKYPKKLLSWDGQADLLPTSDDKRILLDTTARWRIADPKVFYAKLADITDAFNKLDDIIDKRVRAVIGRYPMVEIVRTDNEMITITAKKKSKKAEEDILGTPSDDAGGSAVYVELINSSTSNVSRIIEVSQGRLALEQEILEYSRQEINPKSLGIELVDVLIRQVQYPDNVAAKAFERMASERKKRAAEQRSRGEGQKAYWLGRLEKEQQTIIAQAESKAAAIYREAYDKDPEFYRFWRAMDSYGETLAGIDKVLSTDMAYFDYLYNSRGNR</sequence>
<dbReference type="Pfam" id="PF01145">
    <property type="entry name" value="Band_7"/>
    <property type="match status" value="2"/>
</dbReference>
<dbReference type="PIRSF" id="PIRSF005651">
    <property type="entry name" value="HflC"/>
    <property type="match status" value="1"/>
</dbReference>
<evidence type="ECO:0000256" key="3">
    <source>
        <dbReference type="ARBA" id="ARBA00022692"/>
    </source>
</evidence>
<dbReference type="NCBIfam" id="TIGR01932">
    <property type="entry name" value="hflC"/>
    <property type="match status" value="1"/>
</dbReference>
<gene>
    <name evidence="7" type="primary">hflC</name>
    <name evidence="7" type="ORF">P0082_05355</name>
</gene>
<proteinExistence type="inferred from homology"/>
<dbReference type="PANTHER" id="PTHR42911:SF2">
    <property type="entry name" value="PROHIBITIN FAMILY PROTEIN"/>
    <property type="match status" value="1"/>
</dbReference>
<accession>A0ABY8MM69</accession>
<evidence type="ECO:0000256" key="5">
    <source>
        <dbReference type="PIRNR" id="PIRNR005651"/>
    </source>
</evidence>
<name>A0ABY8MM69_9SPIO</name>
<dbReference type="SUPFAM" id="SSF117892">
    <property type="entry name" value="Band 7/SPFH domain"/>
    <property type="match status" value="2"/>
</dbReference>
<dbReference type="GO" id="GO:0008233">
    <property type="term" value="F:peptidase activity"/>
    <property type="evidence" value="ECO:0007669"/>
    <property type="project" value="UniProtKB-KW"/>
</dbReference>
<dbReference type="PANTHER" id="PTHR42911">
    <property type="entry name" value="MODULATOR OF FTSH PROTEASE HFLC"/>
    <property type="match status" value="1"/>
</dbReference>
<dbReference type="EMBL" id="CP123443">
    <property type="protein sequence ID" value="WGK70288.1"/>
    <property type="molecule type" value="Genomic_DNA"/>
</dbReference>
<evidence type="ECO:0000256" key="2">
    <source>
        <dbReference type="ARBA" id="ARBA00007862"/>
    </source>
</evidence>
<dbReference type="InterPro" id="IPR036013">
    <property type="entry name" value="Band_7/SPFH_dom_sf"/>
</dbReference>
<dbReference type="GO" id="GO:0006508">
    <property type="term" value="P:proteolysis"/>
    <property type="evidence" value="ECO:0007669"/>
    <property type="project" value="UniProtKB-KW"/>
</dbReference>
<dbReference type="CDD" id="cd03405">
    <property type="entry name" value="SPFH_HflC"/>
    <property type="match status" value="1"/>
</dbReference>
<evidence type="ECO:0000256" key="1">
    <source>
        <dbReference type="ARBA" id="ARBA00004167"/>
    </source>
</evidence>
<comment type="function">
    <text evidence="5">HflC and HflK could regulate a protease.</text>
</comment>
<protein>
    <recommendedName>
        <fullName evidence="5">Protein HflC</fullName>
    </recommendedName>
</protein>
<keyword evidence="8" id="KW-1185">Reference proteome</keyword>
<keyword evidence="7" id="KW-0645">Protease</keyword>
<dbReference type="InterPro" id="IPR010200">
    <property type="entry name" value="HflC"/>
</dbReference>
<keyword evidence="7" id="KW-0378">Hydrolase</keyword>
<dbReference type="Gene3D" id="3.30.479.30">
    <property type="entry name" value="Band 7 domain"/>
    <property type="match status" value="1"/>
</dbReference>
<organism evidence="7 8">
    <name type="scientific">Candidatus Haliotispira prima</name>
    <dbReference type="NCBI Taxonomy" id="3034016"/>
    <lineage>
        <taxon>Bacteria</taxon>
        <taxon>Pseudomonadati</taxon>
        <taxon>Spirochaetota</taxon>
        <taxon>Spirochaetia</taxon>
        <taxon>Spirochaetales</taxon>
        <taxon>Spirochaetaceae</taxon>
        <taxon>Candidatus Haliotispira</taxon>
    </lineage>
</organism>
<reference evidence="7 8" key="1">
    <citation type="submission" date="2023-04" db="EMBL/GenBank/DDBJ databases">
        <title>Spirochaete genome identified in red abalone sample constitutes a novel genus.</title>
        <authorList>
            <person name="Sharma S.P."/>
            <person name="Purcell C.M."/>
            <person name="Hyde J.R."/>
            <person name="Severin A.J."/>
        </authorList>
    </citation>
    <scope>NUCLEOTIDE SEQUENCE [LARGE SCALE GENOMIC DNA]</scope>
    <source>
        <strain evidence="7 8">SP-2023</strain>
    </source>
</reference>
<keyword evidence="4" id="KW-0472">Membrane</keyword>
<comment type="similarity">
    <text evidence="2 5">Belongs to the band 7/mec-2 family. HflC subfamily.</text>
</comment>
<keyword evidence="3" id="KW-0812">Transmembrane</keyword>
<evidence type="ECO:0000313" key="8">
    <source>
        <dbReference type="Proteomes" id="UP001228690"/>
    </source>
</evidence>
<dbReference type="RefSeq" id="WP_326928497.1">
    <property type="nucleotide sequence ID" value="NZ_CP123443.1"/>
</dbReference>
<dbReference type="InterPro" id="IPR001107">
    <property type="entry name" value="Band_7"/>
</dbReference>